<organism evidence="6 7">
    <name type="scientific">Triparma laevis f. inornata</name>
    <dbReference type="NCBI Taxonomy" id="1714386"/>
    <lineage>
        <taxon>Eukaryota</taxon>
        <taxon>Sar</taxon>
        <taxon>Stramenopiles</taxon>
        <taxon>Ochrophyta</taxon>
        <taxon>Bolidophyceae</taxon>
        <taxon>Parmales</taxon>
        <taxon>Triparmaceae</taxon>
        <taxon>Triparma</taxon>
    </lineage>
</organism>
<name>A0A9W7BEA1_9STRA</name>
<feature type="domain" description="Fibronectin type-III" evidence="5">
    <location>
        <begin position="1259"/>
        <end position="1354"/>
    </location>
</feature>
<keyword evidence="1" id="KW-0677">Repeat</keyword>
<dbReference type="InterPro" id="IPR018247">
    <property type="entry name" value="EF_Hand_1_Ca_BS"/>
</dbReference>
<dbReference type="SUPFAM" id="SSF47473">
    <property type="entry name" value="EF-hand"/>
    <property type="match status" value="1"/>
</dbReference>
<sequence length="1614" mass="182691">MSDSEADENTLASQENLSGNARVMARRKTEANEAFKMWSLSKAHYDRGLLLLSSIAEQRLENDPEKTFTQLITSMVATDCTLGVLKKPSKHDKSLKKVFYGWSLSKITFRDINLSDEEKAAFTEGYKVMFNEDEEKGTTTLPTVKYIKAKKASATDNAKIALRKALTPDQQASNKIWNREWKRQWILAANRVYKLASKELSVDETDADVTSNEEQKDTEKAEKAEKAAIGDEEKEDEEQKEEGDDEDDDFDLDNEDDVKRVLSMTEKSLSEVVGRRITVNAWRNFLYKHGIGVMETMLAEDEDNAKVKADADEKERLADAKRAYEGFVRVKDNLRIRMPHEPDRVIGGTYKPPRMDFSMGKGVIRGKRSAIPQNTVEMMRGSGLKYVHTLRKGKNGLKADLEKCQDELLNGGYVFKENMRADSDSDGEQDVDAKYKKERRNNKAIKIKEAADNSRKTGCKKSFDLWRTKKEMSERAIKALHSCDQPALVEEHDGYEEAQETWIEVGKALKKIDRNLYAEWVKWSDGFRSGYHCQVLWDFFPPKCCDIHSAAYSGMRDTFLKLLRPGLNFKKIFESNCRKKLNKWEQEVNDLDPDDWNDAFSKFASAKLRTDDKVTKESALEKMELNHAEMKRVLQQLGLKMEKEQFRRLIDAFDVNGDGTVSKKEFLSFVNPDNSDARPVVRGDTNAVLERKCIHESTCAFSGMPNAFVVTASDKKTKDETNVKIVKRPDGSSRRVVTLPERGRRWDILKKYGVIDEKFMDKDLDEIDKSKKHKIPAQCEVAAWDSLALFEEIGNMKKGKKKSNDSDDEDYSDDEEEEEEEEGETQGNAVALRIKKAKRALEFLYDKSSENRAALTLKSMMEKGKPPPAPNLWCAEVGSEDLEDGLDVLTDRLPIKWNAQEGSLVAFFSLEMSGALGTKEQQNNEFKEIFRDPPDADREPEFKFWKDKLQPNTTYSFRIRAFNGFGPGPYVRKDFTTQPIAPPTPVLVKAGANAVTIKWKFGSKTNQHFATLKKIFNTLKSDVDVAPLPRIDLLLHLEKKYPETLLFLRSAVINRDNISVFDAMESHDDENIYYGEIERYQELVQDDSSSSNVSFTRTKYVVERCTSQQDETYEQVWRGSAGEAMIKGLNPNVTYRFRVFAINFEGLRGYASEHCVVNTLCETPSQVSLAKKNGVTSSTVRISWPEEDLASTSNRVAQVSGSRNEDFDKILADWTKSGNSGNEDNGLSLDMIFSQYDQSRSDRIDGSELLNLLQDLGVHPSEDRLREAWHELEDNGYVTFRKFEKWWNSKKITYVVKRTNMTDGTSVICYRGSSADCGISGVEPNTAYEFGLKVVTPNSFSKYSAPVQVHTAPLPPQPLVVVSVNDKEVTLKLFFSEGGGDIFILERKLIKSLNLTRSNKLQIKKAQDEGWVIVFKGSDPLVKSINLIPNCIYQYRARAANVNDLRGGVSEPITLSTLEHKMTLRATNAPEVFTIECTRDVVVGDLILFTERLFLKDGKVVLGGGNGMSMTKSGGIATPRLSVSSSAGSLRGKMKGAATEFAGERTVAARVLSKRTGGNKKYVRMAVQWSSVSDRKRCGDLVLKEGLIVERNEADVFSFETFRSAWEDESHRDD</sequence>
<dbReference type="PANTHER" id="PTHR13817:SF166">
    <property type="entry name" value="NEURONAL IGCAM-RELATED"/>
    <property type="match status" value="1"/>
</dbReference>
<dbReference type="PROSITE" id="PS00018">
    <property type="entry name" value="EF_HAND_1"/>
    <property type="match status" value="2"/>
</dbReference>
<evidence type="ECO:0000256" key="3">
    <source>
        <dbReference type="SAM" id="MobiDB-lite"/>
    </source>
</evidence>
<dbReference type="Proteomes" id="UP001162640">
    <property type="component" value="Unassembled WGS sequence"/>
</dbReference>
<dbReference type="InterPro" id="IPR013783">
    <property type="entry name" value="Ig-like_fold"/>
</dbReference>
<dbReference type="SMART" id="SM00054">
    <property type="entry name" value="EFh"/>
    <property type="match status" value="2"/>
</dbReference>
<dbReference type="InterPro" id="IPR011992">
    <property type="entry name" value="EF-hand-dom_pair"/>
</dbReference>
<dbReference type="CDD" id="cd00051">
    <property type="entry name" value="EFh"/>
    <property type="match status" value="1"/>
</dbReference>
<proteinExistence type="predicted"/>
<dbReference type="PROSITE" id="PS50853">
    <property type="entry name" value="FN3"/>
    <property type="match status" value="1"/>
</dbReference>
<dbReference type="Gene3D" id="2.60.40.10">
    <property type="entry name" value="Immunoglobulins"/>
    <property type="match status" value="2"/>
</dbReference>
<dbReference type="InterPro" id="IPR003961">
    <property type="entry name" value="FN3_dom"/>
</dbReference>
<dbReference type="PROSITE" id="PS50222">
    <property type="entry name" value="EF_HAND_2"/>
    <property type="match status" value="2"/>
</dbReference>
<keyword evidence="2" id="KW-0106">Calcium</keyword>
<feature type="domain" description="EF-hand" evidence="4">
    <location>
        <begin position="1224"/>
        <end position="1259"/>
    </location>
</feature>
<dbReference type="PANTHER" id="PTHR13817">
    <property type="entry name" value="TITIN"/>
    <property type="match status" value="1"/>
</dbReference>
<feature type="compositionally biased region" description="Basic and acidic residues" evidence="3">
    <location>
        <begin position="213"/>
        <end position="231"/>
    </location>
</feature>
<gene>
    <name evidence="6" type="ORF">TL16_g10512</name>
</gene>
<comment type="caution">
    <text evidence="6">The sequence shown here is derived from an EMBL/GenBank/DDBJ whole genome shotgun (WGS) entry which is preliminary data.</text>
</comment>
<dbReference type="Gene3D" id="1.10.238.10">
    <property type="entry name" value="EF-hand"/>
    <property type="match status" value="2"/>
</dbReference>
<accession>A0A9W7BEA1</accession>
<evidence type="ECO:0000256" key="2">
    <source>
        <dbReference type="ARBA" id="ARBA00022837"/>
    </source>
</evidence>
<feature type="domain" description="EF-hand" evidence="4">
    <location>
        <begin position="641"/>
        <end position="676"/>
    </location>
</feature>
<dbReference type="SUPFAM" id="SSF49265">
    <property type="entry name" value="Fibronectin type III"/>
    <property type="match status" value="3"/>
</dbReference>
<dbReference type="InterPro" id="IPR036116">
    <property type="entry name" value="FN3_sf"/>
</dbReference>
<feature type="region of interest" description="Disordered" evidence="3">
    <location>
        <begin position="797"/>
        <end position="829"/>
    </location>
</feature>
<protein>
    <recommendedName>
        <fullName evidence="8">Calmodulin</fullName>
    </recommendedName>
</protein>
<dbReference type="SMART" id="SM00060">
    <property type="entry name" value="FN3"/>
    <property type="match status" value="4"/>
</dbReference>
<feature type="region of interest" description="Disordered" evidence="3">
    <location>
        <begin position="1"/>
        <end position="23"/>
    </location>
</feature>
<evidence type="ECO:0008006" key="8">
    <source>
        <dbReference type="Google" id="ProtNLM"/>
    </source>
</evidence>
<dbReference type="CDD" id="cd00063">
    <property type="entry name" value="FN3"/>
    <property type="match status" value="3"/>
</dbReference>
<feature type="compositionally biased region" description="Polar residues" evidence="3">
    <location>
        <begin position="10"/>
        <end position="19"/>
    </location>
</feature>
<evidence type="ECO:0000256" key="1">
    <source>
        <dbReference type="ARBA" id="ARBA00022737"/>
    </source>
</evidence>
<feature type="compositionally biased region" description="Acidic residues" evidence="3">
    <location>
        <begin position="232"/>
        <end position="254"/>
    </location>
</feature>
<dbReference type="GO" id="GO:0005509">
    <property type="term" value="F:calcium ion binding"/>
    <property type="evidence" value="ECO:0007669"/>
    <property type="project" value="InterPro"/>
</dbReference>
<dbReference type="InterPro" id="IPR002048">
    <property type="entry name" value="EF_hand_dom"/>
</dbReference>
<evidence type="ECO:0000313" key="6">
    <source>
        <dbReference type="EMBL" id="GMH86355.1"/>
    </source>
</evidence>
<dbReference type="EMBL" id="BLQM01000374">
    <property type="protein sequence ID" value="GMH86355.1"/>
    <property type="molecule type" value="Genomic_DNA"/>
</dbReference>
<reference evidence="7" key="1">
    <citation type="journal article" date="2023" name="Commun. Biol.">
        <title>Genome analysis of Parmales, the sister group of diatoms, reveals the evolutionary specialization of diatoms from phago-mixotrophs to photoautotrophs.</title>
        <authorList>
            <person name="Ban H."/>
            <person name="Sato S."/>
            <person name="Yoshikawa S."/>
            <person name="Yamada K."/>
            <person name="Nakamura Y."/>
            <person name="Ichinomiya M."/>
            <person name="Sato N."/>
            <person name="Blanc-Mathieu R."/>
            <person name="Endo H."/>
            <person name="Kuwata A."/>
            <person name="Ogata H."/>
        </authorList>
    </citation>
    <scope>NUCLEOTIDE SEQUENCE [LARGE SCALE GENOMIC DNA]</scope>
</reference>
<evidence type="ECO:0000259" key="4">
    <source>
        <dbReference type="PROSITE" id="PS50222"/>
    </source>
</evidence>
<evidence type="ECO:0000313" key="7">
    <source>
        <dbReference type="Proteomes" id="UP001162640"/>
    </source>
</evidence>
<dbReference type="InterPro" id="IPR050964">
    <property type="entry name" value="Striated_Muscle_Regulatory"/>
</dbReference>
<evidence type="ECO:0000259" key="5">
    <source>
        <dbReference type="PROSITE" id="PS50853"/>
    </source>
</evidence>
<feature type="region of interest" description="Disordered" evidence="3">
    <location>
        <begin position="203"/>
        <end position="254"/>
    </location>
</feature>
<feature type="compositionally biased region" description="Acidic residues" evidence="3">
    <location>
        <begin position="806"/>
        <end position="824"/>
    </location>
</feature>